<accession>A0A0M6XM09</accession>
<dbReference type="EMBL" id="CXPG01000012">
    <property type="protein sequence ID" value="CTQ32129.1"/>
    <property type="molecule type" value="Genomic_DNA"/>
</dbReference>
<keyword evidence="2" id="KW-1185">Reference proteome</keyword>
<dbReference type="RefSeq" id="WP_055681577.1">
    <property type="nucleotide sequence ID" value="NZ_CANMUL010000001.1"/>
</dbReference>
<evidence type="ECO:0008006" key="3">
    <source>
        <dbReference type="Google" id="ProtNLM"/>
    </source>
</evidence>
<dbReference type="Proteomes" id="UP000048908">
    <property type="component" value="Unassembled WGS sequence"/>
</dbReference>
<proteinExistence type="predicted"/>
<reference evidence="1 2" key="1">
    <citation type="submission" date="2015-07" db="EMBL/GenBank/DDBJ databases">
        <authorList>
            <person name="Noorani M."/>
        </authorList>
    </citation>
    <scope>NUCLEOTIDE SEQUENCE [LARGE SCALE GENOMIC DNA]</scope>
    <source>
        <strain evidence="1 2">CECT 5088</strain>
    </source>
</reference>
<dbReference type="OrthoDB" id="7659313at2"/>
<name>A0A0M6XM09_9RHOB</name>
<protein>
    <recommendedName>
        <fullName evidence="3">PAS fold protein</fullName>
    </recommendedName>
</protein>
<dbReference type="InterPro" id="IPR035965">
    <property type="entry name" value="PAS-like_dom_sf"/>
</dbReference>
<evidence type="ECO:0000313" key="1">
    <source>
        <dbReference type="EMBL" id="CTQ32129.1"/>
    </source>
</evidence>
<organism evidence="1 2">
    <name type="scientific">Jannaschia rubra</name>
    <dbReference type="NCBI Taxonomy" id="282197"/>
    <lineage>
        <taxon>Bacteria</taxon>
        <taxon>Pseudomonadati</taxon>
        <taxon>Pseudomonadota</taxon>
        <taxon>Alphaproteobacteria</taxon>
        <taxon>Rhodobacterales</taxon>
        <taxon>Roseobacteraceae</taxon>
        <taxon>Jannaschia</taxon>
    </lineage>
</organism>
<evidence type="ECO:0000313" key="2">
    <source>
        <dbReference type="Proteomes" id="UP000048908"/>
    </source>
</evidence>
<gene>
    <name evidence="1" type="ORF">JAN5088_00892</name>
</gene>
<sequence>MTQTAFPALPSDTSPSDLPERALEMLSSDGRPRGLLFADGRVAALGPAMLRAMGFAADDDLRGLPFDSFWRHGDRPAIGAALRAARREGRASVDLDLAYVGARSGHSTVTLSPAPVGGLLVAVLHSPDAMSA</sequence>
<dbReference type="AlphaFoldDB" id="A0A0M6XM09"/>
<dbReference type="SUPFAM" id="SSF55785">
    <property type="entry name" value="PYP-like sensor domain (PAS domain)"/>
    <property type="match status" value="1"/>
</dbReference>